<evidence type="ECO:0000313" key="1">
    <source>
        <dbReference type="EMBL" id="AEQ97134.1"/>
    </source>
</evidence>
<dbReference type="HOGENOM" id="CLU_3278788_0_0_6"/>
<gene>
    <name evidence="1" type="ORF">XOC_3035</name>
</gene>
<evidence type="ECO:0000313" key="2">
    <source>
        <dbReference type="Proteomes" id="UP000008851"/>
    </source>
</evidence>
<organism evidence="1 2">
    <name type="scientific">Xanthomonas oryzae pv. oryzicola (strain BLS256)</name>
    <dbReference type="NCBI Taxonomy" id="383407"/>
    <lineage>
        <taxon>Bacteria</taxon>
        <taxon>Pseudomonadati</taxon>
        <taxon>Pseudomonadota</taxon>
        <taxon>Gammaproteobacteria</taxon>
        <taxon>Lysobacterales</taxon>
        <taxon>Lysobacteraceae</taxon>
        <taxon>Xanthomonas</taxon>
    </lineage>
</organism>
<name>G7TLY3_XANOB</name>
<dbReference type="AlphaFoldDB" id="G7TLY3"/>
<dbReference type="Proteomes" id="UP000008851">
    <property type="component" value="Chromosome"/>
</dbReference>
<proteinExistence type="predicted"/>
<accession>G7TLY3</accession>
<protein>
    <submittedName>
        <fullName evidence="1">Uncharacterized protein</fullName>
    </submittedName>
</protein>
<sequence>MAVSSAAQSSIMEQTAAGCVPTACMEQDHVRGVGQFRHRCT</sequence>
<dbReference type="KEGG" id="xor:XOC_3035"/>
<dbReference type="EMBL" id="CP003057">
    <property type="protein sequence ID" value="AEQ97134.1"/>
    <property type="molecule type" value="Genomic_DNA"/>
</dbReference>
<reference evidence="1 2" key="1">
    <citation type="journal article" date="2011" name="J. Bacteriol.">
        <title>Two new complete genome sequences offer insight into host and tissue specificity of plant pathogenic Xanthomonas spp.</title>
        <authorList>
            <person name="Bogdanove A.J."/>
            <person name="Koebnik R."/>
            <person name="Lu H."/>
            <person name="Furutani A."/>
            <person name="Angiuoli S.V."/>
            <person name="Patil P.B."/>
            <person name="Van Sluys M.A."/>
            <person name="Ryan R.P."/>
            <person name="Meyer D.F."/>
            <person name="Han S.W."/>
            <person name="Aparna G."/>
            <person name="Rajaram M."/>
            <person name="Delcher A.L."/>
            <person name="Phillippy A.M."/>
            <person name="Puiu D."/>
            <person name="Schatz M.C."/>
            <person name="Shumway M."/>
            <person name="Sommer D.D."/>
            <person name="Trapnell C."/>
            <person name="Benahmed F."/>
            <person name="Dimitrov G."/>
            <person name="Madupu R."/>
            <person name="Radune D."/>
            <person name="Sullivan S."/>
            <person name="Jha G."/>
            <person name="Ishihara H."/>
            <person name="Lee S.W."/>
            <person name="Pandey A."/>
            <person name="Sharma V."/>
            <person name="Sriariyanun M."/>
            <person name="Szurek B."/>
            <person name="Vera-Cruz C.M."/>
            <person name="Dorman K.S."/>
            <person name="Ronald P.C."/>
            <person name="Verdier V."/>
            <person name="Dow J.M."/>
            <person name="Sonti R.V."/>
            <person name="Tsuge S."/>
            <person name="Brendel V.P."/>
            <person name="Rabinowicz P.D."/>
            <person name="Leach J.E."/>
            <person name="White F.F."/>
            <person name="Salzberg S.L."/>
        </authorList>
    </citation>
    <scope>NUCLEOTIDE SEQUENCE [LARGE SCALE GENOMIC DNA]</scope>
    <source>
        <strain evidence="1 2">BLS256</strain>
    </source>
</reference>